<comment type="subcellular location">
    <subcellularLocation>
        <location evidence="1">Plastid</location>
        <location evidence="1">Chloroplast thylakoid membrane</location>
        <topology evidence="1">Multi-pass membrane protein</topology>
    </subcellularLocation>
</comment>
<evidence type="ECO:0000256" key="1">
    <source>
        <dbReference type="ARBA" id="ARBA00004454"/>
    </source>
</evidence>
<evidence type="ECO:0000256" key="2">
    <source>
        <dbReference type="SAM" id="Phobius"/>
    </source>
</evidence>
<organism evidence="3 4">
    <name type="scientific">Acer saccharum</name>
    <name type="common">Sugar maple</name>
    <dbReference type="NCBI Taxonomy" id="4024"/>
    <lineage>
        <taxon>Eukaryota</taxon>
        <taxon>Viridiplantae</taxon>
        <taxon>Streptophyta</taxon>
        <taxon>Embryophyta</taxon>
        <taxon>Tracheophyta</taxon>
        <taxon>Spermatophyta</taxon>
        <taxon>Magnoliopsida</taxon>
        <taxon>eudicotyledons</taxon>
        <taxon>Gunneridae</taxon>
        <taxon>Pentapetalae</taxon>
        <taxon>rosids</taxon>
        <taxon>malvids</taxon>
        <taxon>Sapindales</taxon>
        <taxon>Sapindaceae</taxon>
        <taxon>Hippocastanoideae</taxon>
        <taxon>Acereae</taxon>
        <taxon>Acer</taxon>
    </lineage>
</organism>
<dbReference type="InterPro" id="IPR002208">
    <property type="entry name" value="SecY/SEC61-alpha"/>
</dbReference>
<reference evidence="3" key="2">
    <citation type="submission" date="2023-06" db="EMBL/GenBank/DDBJ databases">
        <authorList>
            <person name="Swenson N.G."/>
            <person name="Wegrzyn J.L."/>
            <person name="Mcevoy S.L."/>
        </authorList>
    </citation>
    <scope>NUCLEOTIDE SEQUENCE</scope>
    <source>
        <strain evidence="3">NS2018</strain>
        <tissue evidence="3">Leaf</tissue>
    </source>
</reference>
<comment type="caution">
    <text evidence="3">The sequence shown here is derived from an EMBL/GenBank/DDBJ whole genome shotgun (WGS) entry which is preliminary data.</text>
</comment>
<name>A0AA39VYL7_ACESA</name>
<protein>
    <submittedName>
        <fullName evidence="3">Uncharacterized protein</fullName>
    </submittedName>
</protein>
<dbReference type="SUPFAM" id="SSF103491">
    <property type="entry name" value="Preprotein translocase SecY subunit"/>
    <property type="match status" value="1"/>
</dbReference>
<sequence length="73" mass="8000">MGARIPNLKPRKATIEYLTKIQASTRFWGGLLLSLLATTSTILDRYLRSINEGFSIGFTSVLIIVGSIIAIDC</sequence>
<dbReference type="GO" id="GO:0015031">
    <property type="term" value="P:protein transport"/>
    <property type="evidence" value="ECO:0007669"/>
    <property type="project" value="InterPro"/>
</dbReference>
<evidence type="ECO:0000313" key="4">
    <source>
        <dbReference type="Proteomes" id="UP001168877"/>
    </source>
</evidence>
<keyword evidence="4" id="KW-1185">Reference proteome</keyword>
<dbReference type="GO" id="GO:0009535">
    <property type="term" value="C:chloroplast thylakoid membrane"/>
    <property type="evidence" value="ECO:0007669"/>
    <property type="project" value="UniProtKB-SubCell"/>
</dbReference>
<dbReference type="AlphaFoldDB" id="A0AA39VYL7"/>
<gene>
    <name evidence="3" type="ORF">LWI29_007104</name>
</gene>
<feature type="transmembrane region" description="Helical" evidence="2">
    <location>
        <begin position="27"/>
        <end position="47"/>
    </location>
</feature>
<dbReference type="EMBL" id="JAUESC010000004">
    <property type="protein sequence ID" value="KAK0595481.1"/>
    <property type="molecule type" value="Genomic_DNA"/>
</dbReference>
<feature type="transmembrane region" description="Helical" evidence="2">
    <location>
        <begin position="54"/>
        <end position="71"/>
    </location>
</feature>
<reference evidence="3" key="1">
    <citation type="journal article" date="2022" name="Plant J.">
        <title>Strategies of tolerance reflected in two North American maple genomes.</title>
        <authorList>
            <person name="McEvoy S.L."/>
            <person name="Sezen U.U."/>
            <person name="Trouern-Trend A."/>
            <person name="McMahon S.M."/>
            <person name="Schaberg P.G."/>
            <person name="Yang J."/>
            <person name="Wegrzyn J.L."/>
            <person name="Swenson N.G."/>
        </authorList>
    </citation>
    <scope>NUCLEOTIDE SEQUENCE</scope>
    <source>
        <strain evidence="3">NS2018</strain>
    </source>
</reference>
<keyword evidence="2" id="KW-0472">Membrane</keyword>
<keyword evidence="2" id="KW-1133">Transmembrane helix</keyword>
<dbReference type="Gene3D" id="1.10.3370.10">
    <property type="entry name" value="SecY subunit domain"/>
    <property type="match status" value="1"/>
</dbReference>
<evidence type="ECO:0000313" key="3">
    <source>
        <dbReference type="EMBL" id="KAK0595481.1"/>
    </source>
</evidence>
<dbReference type="InterPro" id="IPR023201">
    <property type="entry name" value="SecY_dom_sf"/>
</dbReference>
<dbReference type="Proteomes" id="UP001168877">
    <property type="component" value="Unassembled WGS sequence"/>
</dbReference>
<proteinExistence type="predicted"/>
<dbReference type="Pfam" id="PF00344">
    <property type="entry name" value="SecY"/>
    <property type="match status" value="1"/>
</dbReference>
<accession>A0AA39VYL7</accession>
<keyword evidence="2" id="KW-0812">Transmembrane</keyword>